<dbReference type="SUPFAM" id="SSF53597">
    <property type="entry name" value="Dihydrofolate reductase-like"/>
    <property type="match status" value="1"/>
</dbReference>
<feature type="domain" description="Bacterial bifunctional deaminase-reductase C-terminal" evidence="1">
    <location>
        <begin position="6"/>
        <end position="163"/>
    </location>
</feature>
<dbReference type="EMBL" id="DVGA01000099">
    <property type="protein sequence ID" value="HIQ79367.1"/>
    <property type="molecule type" value="Genomic_DNA"/>
</dbReference>
<organism evidence="2 3">
    <name type="scientific">Candidatus Scatomorpha intestinavium</name>
    <dbReference type="NCBI Taxonomy" id="2840922"/>
    <lineage>
        <taxon>Bacteria</taxon>
        <taxon>Bacillati</taxon>
        <taxon>Bacillota</taxon>
        <taxon>Clostridia</taxon>
        <taxon>Eubacteriales</taxon>
        <taxon>Candidatus Scatomorpha</taxon>
    </lineage>
</organism>
<dbReference type="AlphaFoldDB" id="A0A9D0ZFW3"/>
<dbReference type="PANTHER" id="PTHR38011">
    <property type="entry name" value="DIHYDROFOLATE REDUCTASE FAMILY PROTEIN (AFU_ORTHOLOGUE AFUA_8G06820)"/>
    <property type="match status" value="1"/>
</dbReference>
<dbReference type="Proteomes" id="UP000824262">
    <property type="component" value="Unassembled WGS sequence"/>
</dbReference>
<dbReference type="PANTHER" id="PTHR38011:SF11">
    <property type="entry name" value="2,5-DIAMINO-6-RIBOSYLAMINO-4(3H)-PYRIMIDINONE 5'-PHOSPHATE REDUCTASE"/>
    <property type="match status" value="1"/>
</dbReference>
<dbReference type="InterPro" id="IPR024072">
    <property type="entry name" value="DHFR-like_dom_sf"/>
</dbReference>
<dbReference type="InterPro" id="IPR050765">
    <property type="entry name" value="Riboflavin_Biosynth_HTPR"/>
</dbReference>
<evidence type="ECO:0000313" key="2">
    <source>
        <dbReference type="EMBL" id="HIQ79367.1"/>
    </source>
</evidence>
<evidence type="ECO:0000259" key="1">
    <source>
        <dbReference type="Pfam" id="PF01872"/>
    </source>
</evidence>
<name>A0A9D0ZFW3_9FIRM</name>
<proteinExistence type="predicted"/>
<protein>
    <submittedName>
        <fullName evidence="2">Dihydrofolate reductase</fullName>
    </submittedName>
</protein>
<comment type="caution">
    <text evidence="2">The sequence shown here is derived from an EMBL/GenBank/DDBJ whole genome shotgun (WGS) entry which is preliminary data.</text>
</comment>
<dbReference type="Gene3D" id="3.40.430.10">
    <property type="entry name" value="Dihydrofolate Reductase, subunit A"/>
    <property type="match status" value="1"/>
</dbReference>
<dbReference type="Pfam" id="PF01872">
    <property type="entry name" value="RibD_C"/>
    <property type="match status" value="1"/>
</dbReference>
<reference evidence="2" key="1">
    <citation type="submission" date="2020-10" db="EMBL/GenBank/DDBJ databases">
        <authorList>
            <person name="Gilroy R."/>
        </authorList>
    </citation>
    <scope>NUCLEOTIDE SEQUENCE</scope>
    <source>
        <strain evidence="2">ChiBcolR7-354</strain>
    </source>
</reference>
<sequence>MRRTVLYIAMSLDGYIADRSGEVDWLYGSGEGEGSYGEFSRTVGTVIMGRTTYDQITTVLSPGDWPYCGMSCYVVTNRPAAPAEGVTFTSEPPSALVRRLREGSGRDIWICGGASVANALMRADLIDVYRISVIPTLLGGGIRLFGPLDRELRLDFVSSSESGGITELCYTRRTSV</sequence>
<dbReference type="GO" id="GO:0008703">
    <property type="term" value="F:5-amino-6-(5-phosphoribosylamino)uracil reductase activity"/>
    <property type="evidence" value="ECO:0007669"/>
    <property type="project" value="InterPro"/>
</dbReference>
<evidence type="ECO:0000313" key="3">
    <source>
        <dbReference type="Proteomes" id="UP000824262"/>
    </source>
</evidence>
<dbReference type="GO" id="GO:0009231">
    <property type="term" value="P:riboflavin biosynthetic process"/>
    <property type="evidence" value="ECO:0007669"/>
    <property type="project" value="InterPro"/>
</dbReference>
<gene>
    <name evidence="2" type="ORF">IAB77_08945</name>
</gene>
<accession>A0A9D0ZFW3</accession>
<dbReference type="InterPro" id="IPR002734">
    <property type="entry name" value="RibDG_C"/>
</dbReference>
<reference evidence="2" key="2">
    <citation type="journal article" date="2021" name="PeerJ">
        <title>Extensive microbial diversity within the chicken gut microbiome revealed by metagenomics and culture.</title>
        <authorList>
            <person name="Gilroy R."/>
            <person name="Ravi A."/>
            <person name="Getino M."/>
            <person name="Pursley I."/>
            <person name="Horton D.L."/>
            <person name="Alikhan N.F."/>
            <person name="Baker D."/>
            <person name="Gharbi K."/>
            <person name="Hall N."/>
            <person name="Watson M."/>
            <person name="Adriaenssens E.M."/>
            <person name="Foster-Nyarko E."/>
            <person name="Jarju S."/>
            <person name="Secka A."/>
            <person name="Antonio M."/>
            <person name="Oren A."/>
            <person name="Chaudhuri R.R."/>
            <person name="La Ragione R."/>
            <person name="Hildebrand F."/>
            <person name="Pallen M.J."/>
        </authorList>
    </citation>
    <scope>NUCLEOTIDE SEQUENCE</scope>
    <source>
        <strain evidence="2">ChiBcolR7-354</strain>
    </source>
</reference>